<evidence type="ECO:0000313" key="4">
    <source>
        <dbReference type="Proteomes" id="UP000279236"/>
    </source>
</evidence>
<evidence type="ECO:0000313" key="3">
    <source>
        <dbReference type="EMBL" id="RSH78248.1"/>
    </source>
</evidence>
<accession>A0A427XHC0</accession>
<dbReference type="SUPFAM" id="SSF55811">
    <property type="entry name" value="Nudix"/>
    <property type="match status" value="1"/>
</dbReference>
<dbReference type="GeneID" id="39587255"/>
<sequence length="339" mass="37464">MTPRNPDPIESLVLPLKPESLQCLYRFMEYKRTPLPHPVPKSRMAAVAIVLFVGRKGDLYVLLSTRSGELRTYAHDTALPGGKYEEGDEDEEGTARREAYEEIGLPIDKERVRCLCMLDPFLAGNQLIVTPVVFLNIDRRINPVLNPAEVEYLFSMPLTAFLYDRPQDIPGWNFGFSEKVRRGADTMPTTMAPPMRPDYASDPVVGSADAPSIGGREGVAYYQYRDVAWGGGVVRMHRFLTGREGGGVKPVYGLTSNILIHAAVVGFGHPPSFQVFAPGQPTMAQRVRHEITRGDGGPLRRAVEKGGMLDAWLNDNSPGAYEGVGKYDKVDKEGDKAKL</sequence>
<dbReference type="EMBL" id="RSCE01000013">
    <property type="protein sequence ID" value="RSH78248.1"/>
    <property type="molecule type" value="Genomic_DNA"/>
</dbReference>
<dbReference type="RefSeq" id="XP_028473395.1">
    <property type="nucleotide sequence ID" value="XM_028618439.1"/>
</dbReference>
<feature type="region of interest" description="Disordered" evidence="1">
    <location>
        <begin position="319"/>
        <end position="339"/>
    </location>
</feature>
<dbReference type="OrthoDB" id="10260614at2759"/>
<organism evidence="3 4">
    <name type="scientific">Apiotrichum porosum</name>
    <dbReference type="NCBI Taxonomy" id="105984"/>
    <lineage>
        <taxon>Eukaryota</taxon>
        <taxon>Fungi</taxon>
        <taxon>Dikarya</taxon>
        <taxon>Basidiomycota</taxon>
        <taxon>Agaricomycotina</taxon>
        <taxon>Tremellomycetes</taxon>
        <taxon>Trichosporonales</taxon>
        <taxon>Trichosporonaceae</taxon>
        <taxon>Apiotrichum</taxon>
    </lineage>
</organism>
<keyword evidence="4" id="KW-1185">Reference proteome</keyword>
<evidence type="ECO:0000256" key="1">
    <source>
        <dbReference type="SAM" id="MobiDB-lite"/>
    </source>
</evidence>
<dbReference type="AlphaFoldDB" id="A0A427XHC0"/>
<dbReference type="CDD" id="cd03426">
    <property type="entry name" value="NUDIX_CoAse_Nudt7"/>
    <property type="match status" value="1"/>
</dbReference>
<dbReference type="GO" id="GO:0010945">
    <property type="term" value="F:coenzyme A diphosphatase activity"/>
    <property type="evidence" value="ECO:0007669"/>
    <property type="project" value="InterPro"/>
</dbReference>
<dbReference type="InterPro" id="IPR045121">
    <property type="entry name" value="CoAse"/>
</dbReference>
<dbReference type="PANTHER" id="PTHR12992:SF45">
    <property type="entry name" value="NUDIX HYDROLASE DOMAIN-CONTAINING PROTEIN"/>
    <property type="match status" value="1"/>
</dbReference>
<dbReference type="Gene3D" id="3.90.79.10">
    <property type="entry name" value="Nucleoside Triphosphate Pyrophosphohydrolase"/>
    <property type="match status" value="1"/>
</dbReference>
<dbReference type="STRING" id="105984.A0A427XHC0"/>
<dbReference type="PROSITE" id="PS51462">
    <property type="entry name" value="NUDIX"/>
    <property type="match status" value="1"/>
</dbReference>
<dbReference type="InterPro" id="IPR000086">
    <property type="entry name" value="NUDIX_hydrolase_dom"/>
</dbReference>
<comment type="caution">
    <text evidence="3">The sequence shown here is derived from an EMBL/GenBank/DDBJ whole genome shotgun (WGS) entry which is preliminary data.</text>
</comment>
<dbReference type="InterPro" id="IPR015797">
    <property type="entry name" value="NUDIX_hydrolase-like_dom_sf"/>
</dbReference>
<dbReference type="PANTHER" id="PTHR12992">
    <property type="entry name" value="NUDIX HYDROLASE"/>
    <property type="match status" value="1"/>
</dbReference>
<protein>
    <recommendedName>
        <fullName evidence="2">Nudix hydrolase domain-containing protein</fullName>
    </recommendedName>
</protein>
<reference evidence="3 4" key="1">
    <citation type="submission" date="2018-11" db="EMBL/GenBank/DDBJ databases">
        <title>Genome sequence of Apiotrichum porosum DSM 27194.</title>
        <authorList>
            <person name="Aliyu H."/>
            <person name="Gorte O."/>
            <person name="Ochsenreither K."/>
        </authorList>
    </citation>
    <scope>NUCLEOTIDE SEQUENCE [LARGE SCALE GENOMIC DNA]</scope>
    <source>
        <strain evidence="3 4">DSM 27194</strain>
    </source>
</reference>
<evidence type="ECO:0000259" key="2">
    <source>
        <dbReference type="PROSITE" id="PS51462"/>
    </source>
</evidence>
<feature type="compositionally biased region" description="Basic and acidic residues" evidence="1">
    <location>
        <begin position="325"/>
        <end position="339"/>
    </location>
</feature>
<name>A0A427XHC0_9TREE</name>
<dbReference type="Pfam" id="PF00293">
    <property type="entry name" value="NUDIX"/>
    <property type="match status" value="1"/>
</dbReference>
<dbReference type="GO" id="GO:0015938">
    <property type="term" value="P:coenzyme A catabolic process"/>
    <property type="evidence" value="ECO:0007669"/>
    <property type="project" value="TreeGrafter"/>
</dbReference>
<gene>
    <name evidence="3" type="ORF">EHS24_002712</name>
</gene>
<feature type="domain" description="Nudix hydrolase" evidence="2">
    <location>
        <begin position="42"/>
        <end position="182"/>
    </location>
</feature>
<dbReference type="Proteomes" id="UP000279236">
    <property type="component" value="Unassembled WGS sequence"/>
</dbReference>
<proteinExistence type="predicted"/>